<keyword evidence="2" id="KW-0677">Repeat</keyword>
<dbReference type="Gene3D" id="2.130.10.10">
    <property type="entry name" value="YVTN repeat-like/Quinoprotein amine dehydrogenase"/>
    <property type="match status" value="1"/>
</dbReference>
<keyword evidence="6" id="KW-1185">Reference proteome</keyword>
<proteinExistence type="predicted"/>
<dbReference type="PROSITE" id="PS50082">
    <property type="entry name" value="WD_REPEATS_2"/>
    <property type="match status" value="2"/>
</dbReference>
<accession>A0A167F2T5</accession>
<evidence type="ECO:0000256" key="2">
    <source>
        <dbReference type="ARBA" id="ARBA00022737"/>
    </source>
</evidence>
<reference evidence="5 6" key="1">
    <citation type="submission" date="2016-02" db="EMBL/GenBank/DDBJ databases">
        <title>Complete genome sequence and transcriptome regulation of the pentose utilising yeast Sugiyamaella lignohabitans.</title>
        <authorList>
            <person name="Bellasio M."/>
            <person name="Peymann A."/>
            <person name="Valli M."/>
            <person name="Sipitzky M."/>
            <person name="Graf A."/>
            <person name="Sauer M."/>
            <person name="Marx H."/>
            <person name="Mattanovich D."/>
        </authorList>
    </citation>
    <scope>NUCLEOTIDE SEQUENCE [LARGE SCALE GENOMIC DNA]</scope>
    <source>
        <strain evidence="5 6">CBS 10342</strain>
    </source>
</reference>
<organism evidence="5 6">
    <name type="scientific">Sugiyamaella lignohabitans</name>
    <dbReference type="NCBI Taxonomy" id="796027"/>
    <lineage>
        <taxon>Eukaryota</taxon>
        <taxon>Fungi</taxon>
        <taxon>Dikarya</taxon>
        <taxon>Ascomycota</taxon>
        <taxon>Saccharomycotina</taxon>
        <taxon>Dipodascomycetes</taxon>
        <taxon>Dipodascales</taxon>
        <taxon>Trichomonascaceae</taxon>
        <taxon>Sugiyamaella</taxon>
    </lineage>
</organism>
<dbReference type="Pfam" id="PF00400">
    <property type="entry name" value="WD40"/>
    <property type="match status" value="3"/>
</dbReference>
<feature type="compositionally biased region" description="Gly residues" evidence="4">
    <location>
        <begin position="200"/>
        <end position="210"/>
    </location>
</feature>
<evidence type="ECO:0000256" key="1">
    <source>
        <dbReference type="ARBA" id="ARBA00022574"/>
    </source>
</evidence>
<name>A0A167F2T5_9ASCO</name>
<dbReference type="PANTHER" id="PTHR14107:SF16">
    <property type="entry name" value="AT02583P"/>
    <property type="match status" value="1"/>
</dbReference>
<feature type="compositionally biased region" description="Polar residues" evidence="4">
    <location>
        <begin position="562"/>
        <end position="581"/>
    </location>
</feature>
<evidence type="ECO:0000313" key="5">
    <source>
        <dbReference type="EMBL" id="ANB14754.1"/>
    </source>
</evidence>
<protein>
    <submittedName>
        <fullName evidence="5">Catabolite repression protein creC</fullName>
    </submittedName>
</protein>
<dbReference type="AlphaFoldDB" id="A0A167F2T5"/>
<evidence type="ECO:0000313" key="6">
    <source>
        <dbReference type="Proteomes" id="UP000189580"/>
    </source>
</evidence>
<feature type="region of interest" description="Disordered" evidence="4">
    <location>
        <begin position="200"/>
        <end position="229"/>
    </location>
</feature>
<dbReference type="GO" id="GO:0032153">
    <property type="term" value="C:cell division site"/>
    <property type="evidence" value="ECO:0007669"/>
    <property type="project" value="TreeGrafter"/>
</dbReference>
<dbReference type="InterPro" id="IPR036322">
    <property type="entry name" value="WD40_repeat_dom_sf"/>
</dbReference>
<dbReference type="RefSeq" id="XP_018737231.1">
    <property type="nucleotide sequence ID" value="XM_018879301.1"/>
</dbReference>
<keyword evidence="1 3" id="KW-0853">WD repeat</keyword>
<feature type="region of interest" description="Disordered" evidence="4">
    <location>
        <begin position="561"/>
        <end position="589"/>
    </location>
</feature>
<dbReference type="GO" id="GO:0051286">
    <property type="term" value="C:cell tip"/>
    <property type="evidence" value="ECO:0007669"/>
    <property type="project" value="TreeGrafter"/>
</dbReference>
<sequence length="657" mass="70147">MFILPPPPKYYGTGAFPHNLPALEATNSRTVLDQTQNFSAPEGVYEAQDCLFLAMPLPHPSDPPPVVINPLAPTINQPSSHSSGVRVSTLVVRQTTDKSVGGAAGHAVSQMPGMKKRPSVASSNRPSFGGWTSSLLKKSSVGSETSGAAAGGGVITASSRAGASSQVTLDSTSSNDSPEFSSSTSLPLSVVLNSATGTVSSGGSGAGAGAGSAANGGLRRKPKNSLTKNNSSFISRTIVHENLSKRLQEHSLDDVFIWANVGRSLSWISTANPSIKHEALTKILFTKAHPLCHDMNITTASMQNVDVVIGTSAGDAIWIDAITNKYNRINKNGDVTRSPITSIKWIPGSENFFITGHADGSLAIFDKDRDNSGFSLSDSAGSQDPRSTDTFRIIKSFTTALNNSSNNKSGELLNPIAVYKVSNSPVTALEFSPTGDILSISSNDGYLRLLDLANEQMYDIFPSYYGGFICTAFSSDGEYFATGGQDDMVCVYSVRNKSLVARLQGHRSWVRQVRFDPWTSDSSNYRLGSIGEDGTLLLWDFSPKTLTRPKAMMTQHSRKKSIQFSENCDPNGSTSGLSIGDTSSTSKTFTSKRSSATTLHSFISQNDTPILPPVVKKSVHVAEAEPEPLSDLVFLPKAIMVVGKDGRIWTWGRPKTV</sequence>
<dbReference type="GeneID" id="30034264"/>
<dbReference type="InterPro" id="IPR019775">
    <property type="entry name" value="WD40_repeat_CS"/>
</dbReference>
<dbReference type="GO" id="GO:0045013">
    <property type="term" value="P:carbon catabolite repression of transcription"/>
    <property type="evidence" value="ECO:0007669"/>
    <property type="project" value="TreeGrafter"/>
</dbReference>
<feature type="repeat" description="WD" evidence="3">
    <location>
        <begin position="503"/>
        <end position="549"/>
    </location>
</feature>
<dbReference type="KEGG" id="slb:AWJ20_2361"/>
<dbReference type="PROSITE" id="PS00678">
    <property type="entry name" value="WD_REPEATS_1"/>
    <property type="match status" value="1"/>
</dbReference>
<evidence type="ECO:0000256" key="3">
    <source>
        <dbReference type="PROSITE-ProRule" id="PRU00221"/>
    </source>
</evidence>
<dbReference type="GO" id="GO:0005634">
    <property type="term" value="C:nucleus"/>
    <property type="evidence" value="ECO:0007669"/>
    <property type="project" value="TreeGrafter"/>
</dbReference>
<dbReference type="SMART" id="SM00320">
    <property type="entry name" value="WD40"/>
    <property type="match status" value="5"/>
</dbReference>
<dbReference type="EMBL" id="CP014503">
    <property type="protein sequence ID" value="ANB14754.1"/>
    <property type="molecule type" value="Genomic_DNA"/>
</dbReference>
<feature type="repeat" description="WD" evidence="3">
    <location>
        <begin position="419"/>
        <end position="460"/>
    </location>
</feature>
<feature type="region of interest" description="Disordered" evidence="4">
    <location>
        <begin position="97"/>
        <end position="127"/>
    </location>
</feature>
<dbReference type="OrthoDB" id="3367at2759"/>
<dbReference type="Proteomes" id="UP000189580">
    <property type="component" value="Chromosome b"/>
</dbReference>
<evidence type="ECO:0000256" key="4">
    <source>
        <dbReference type="SAM" id="MobiDB-lite"/>
    </source>
</evidence>
<dbReference type="SUPFAM" id="SSF50978">
    <property type="entry name" value="WD40 repeat-like"/>
    <property type="match status" value="1"/>
</dbReference>
<dbReference type="InterPro" id="IPR015943">
    <property type="entry name" value="WD40/YVTN_repeat-like_dom_sf"/>
</dbReference>
<dbReference type="InterPro" id="IPR051362">
    <property type="entry name" value="WD_repeat_creC_regulators"/>
</dbReference>
<gene>
    <name evidence="5" type="ORF">AWJ20_2361</name>
</gene>
<dbReference type="PANTHER" id="PTHR14107">
    <property type="entry name" value="WD REPEAT PROTEIN"/>
    <property type="match status" value="1"/>
</dbReference>
<dbReference type="InterPro" id="IPR001680">
    <property type="entry name" value="WD40_rpt"/>
</dbReference>